<dbReference type="InterPro" id="IPR029061">
    <property type="entry name" value="THDP-binding"/>
</dbReference>
<keyword evidence="3" id="KW-0472">Membrane</keyword>
<keyword evidence="3 9" id="KW-0560">Oxidoreductase</keyword>
<keyword evidence="3" id="KW-0830">Ubiquinone</keyword>
<dbReference type="PANTHER" id="PTHR42981">
    <property type="entry name" value="PYRUVATE DEHYDROGENASE [UBIQUINONE]"/>
    <property type="match status" value="1"/>
</dbReference>
<reference evidence="8 10" key="1">
    <citation type="journal article" date="2019" name="Emerg. Microbes Infect.">
        <title>Comprehensive subspecies identification of 175 nontuberculous mycobacteria species based on 7547 genomic profiles.</title>
        <authorList>
            <person name="Matsumoto Y."/>
            <person name="Kinjo T."/>
            <person name="Motooka D."/>
            <person name="Nabeya D."/>
            <person name="Jung N."/>
            <person name="Uechi K."/>
            <person name="Horii T."/>
            <person name="Iida T."/>
            <person name="Fujita J."/>
            <person name="Nakamura S."/>
        </authorList>
    </citation>
    <scope>NUCLEOTIDE SEQUENCE [LARGE SCALE GENOMIC DNA]</scope>
    <source>
        <strain evidence="8 10">JCM 12375</strain>
    </source>
</reference>
<dbReference type="InterPro" id="IPR000399">
    <property type="entry name" value="TPP-bd_CS"/>
</dbReference>
<dbReference type="Pfam" id="PF00205">
    <property type="entry name" value="TPP_enzyme_M"/>
    <property type="match status" value="1"/>
</dbReference>
<feature type="domain" description="Thiamine pyrophosphate enzyme TPP-binding" evidence="6">
    <location>
        <begin position="381"/>
        <end position="527"/>
    </location>
</feature>
<dbReference type="GO" id="GO:0048039">
    <property type="term" value="F:ubiquinone binding"/>
    <property type="evidence" value="ECO:0007669"/>
    <property type="project" value="UniProtKB-UniRule"/>
</dbReference>
<feature type="binding site" evidence="3">
    <location>
        <begin position="435"/>
        <end position="437"/>
    </location>
    <ligand>
        <name>thiamine diphosphate</name>
        <dbReference type="ChEBI" id="CHEBI:58937"/>
    </ligand>
</feature>
<dbReference type="SUPFAM" id="SSF52518">
    <property type="entry name" value="Thiamin diphosphate-binding fold (THDP-binding)"/>
    <property type="match status" value="2"/>
</dbReference>
<evidence type="ECO:0000313" key="10">
    <source>
        <dbReference type="Proteomes" id="UP000465622"/>
    </source>
</evidence>
<feature type="site" description="Moves into active site upon enzyme activation, plays a role in electron transfer" evidence="3">
    <location>
        <position position="467"/>
    </location>
</feature>
<evidence type="ECO:0000256" key="1">
    <source>
        <dbReference type="ARBA" id="ARBA00007812"/>
    </source>
</evidence>
<feature type="domain" description="Thiamine pyrophosphate enzyme central" evidence="5">
    <location>
        <begin position="191"/>
        <end position="319"/>
    </location>
</feature>
<evidence type="ECO:0000259" key="6">
    <source>
        <dbReference type="Pfam" id="PF02775"/>
    </source>
</evidence>
<dbReference type="EC" id="1.2.5.1" evidence="3"/>
<dbReference type="GO" id="GO:0008289">
    <property type="term" value="F:lipid binding"/>
    <property type="evidence" value="ECO:0007669"/>
    <property type="project" value="UniProtKB-UniRule"/>
</dbReference>
<organism evidence="9 11">
    <name type="scientific">Mycolicibacterium mageritense</name>
    <name type="common">Mycobacterium mageritense</name>
    <dbReference type="NCBI Taxonomy" id="53462"/>
    <lineage>
        <taxon>Bacteria</taxon>
        <taxon>Bacillati</taxon>
        <taxon>Actinomycetota</taxon>
        <taxon>Actinomycetes</taxon>
        <taxon>Mycobacteriales</taxon>
        <taxon>Mycobacteriaceae</taxon>
        <taxon>Mycolicibacterium</taxon>
    </lineage>
</organism>
<evidence type="ECO:0000256" key="2">
    <source>
        <dbReference type="ARBA" id="ARBA00023052"/>
    </source>
</evidence>
<dbReference type="AlphaFoldDB" id="A0AAI8XQ98"/>
<gene>
    <name evidence="3 9" type="primary">poxB</name>
    <name evidence="9" type="ORF">hbim_04736</name>
    <name evidence="8" type="ORF">MMAGJ_51880</name>
</gene>
<keyword evidence="3" id="KW-0274">FAD</keyword>
<dbReference type="SUPFAM" id="SSF52467">
    <property type="entry name" value="DHS-like NAD/FAD-binding domain"/>
    <property type="match status" value="1"/>
</dbReference>
<evidence type="ECO:0000313" key="9">
    <source>
        <dbReference type="EMBL" id="BDY30790.1"/>
    </source>
</evidence>
<feature type="binding site" evidence="3">
    <location>
        <position position="292"/>
    </location>
    <ligand>
        <name>FAD</name>
        <dbReference type="ChEBI" id="CHEBI:57692"/>
    </ligand>
</feature>
<dbReference type="CDD" id="cd07039">
    <property type="entry name" value="TPP_PYR_POX"/>
    <property type="match status" value="1"/>
</dbReference>
<feature type="domain" description="Thiamine pyrophosphate enzyme N-terminal TPP-binding" evidence="7">
    <location>
        <begin position="3"/>
        <end position="114"/>
    </location>
</feature>
<keyword evidence="3" id="KW-1003">Cell membrane</keyword>
<dbReference type="Pfam" id="PF02775">
    <property type="entry name" value="TPP_enzyme_C"/>
    <property type="match status" value="1"/>
</dbReference>
<dbReference type="GO" id="GO:0050660">
    <property type="term" value="F:flavin adenine dinucleotide binding"/>
    <property type="evidence" value="ECO:0007669"/>
    <property type="project" value="UniProtKB-UniRule"/>
</dbReference>
<comment type="cofactor">
    <cofactor evidence="3">
        <name>FAD</name>
        <dbReference type="ChEBI" id="CHEBI:57692"/>
    </cofactor>
    <text evidence="3">Binds 1 FAD per subunit.</text>
</comment>
<comment type="similarity">
    <text evidence="1 3 4">Belongs to the TPP enzyme family.</text>
</comment>
<feature type="region of interest" description="Membrane-binding domain" evidence="3">
    <location>
        <begin position="533"/>
        <end position="574"/>
    </location>
</feature>
<evidence type="ECO:0000256" key="4">
    <source>
        <dbReference type="RuleBase" id="RU362132"/>
    </source>
</evidence>
<dbReference type="GO" id="GO:0042867">
    <property type="term" value="P:pyruvate catabolic process"/>
    <property type="evidence" value="ECO:0007669"/>
    <property type="project" value="UniProtKB-UniRule"/>
</dbReference>
<keyword evidence="3" id="KW-0285">Flavoprotein</keyword>
<dbReference type="GO" id="GO:0000287">
    <property type="term" value="F:magnesium ion binding"/>
    <property type="evidence" value="ECO:0007669"/>
    <property type="project" value="UniProtKB-UniRule"/>
</dbReference>
<dbReference type="Gene3D" id="3.40.50.970">
    <property type="match status" value="2"/>
</dbReference>
<dbReference type="InterPro" id="IPR029035">
    <property type="entry name" value="DHS-like_NAD/FAD-binding_dom"/>
</dbReference>
<dbReference type="InterPro" id="IPR044261">
    <property type="entry name" value="Pyruvate_dehydrogenase"/>
</dbReference>
<dbReference type="EMBL" id="AP027452">
    <property type="protein sequence ID" value="BDY30790.1"/>
    <property type="molecule type" value="Genomic_DNA"/>
</dbReference>
<dbReference type="InterPro" id="IPR047212">
    <property type="entry name" value="TPP_POXB-like"/>
</dbReference>
<evidence type="ECO:0000313" key="11">
    <source>
        <dbReference type="Proteomes" id="UP001241092"/>
    </source>
</evidence>
<feature type="binding site" evidence="3">
    <location>
        <position position="49"/>
    </location>
    <ligand>
        <name>thiamine diphosphate</name>
        <dbReference type="ChEBI" id="CHEBI:58937"/>
    </ligand>
</feature>
<evidence type="ECO:0000259" key="7">
    <source>
        <dbReference type="Pfam" id="PF02776"/>
    </source>
</evidence>
<evidence type="ECO:0000259" key="5">
    <source>
        <dbReference type="Pfam" id="PF00205"/>
    </source>
</evidence>
<sequence length="578" mass="62358">MATVADHFISALAISGVKRVYGLPGDSLNGFTDAIRRSGDITWEHVRHEETAGFAAAADAALTGRLAVCAGSCGPGNLHLINGLFDAQRSRVPVLAIAAHIPRTEIGSEYFQETHPQELFRECSVYCELVSTPEMAPRILEMAMRAAVEENGVAVVVIPGEIFLQRAGESAWTARPVRATHSILRPDDESVRRAADILNAGERVTILGGAGVAGAHDALIELASTLQSPIVHALRGKEFIEYDNPFDVGMTGLLGFASGYKAIKEADTLLMLGTDFPYQQFYPEGAAVIQVDIRGRNLGRRTPIDLGLRGTVKDTLAALQPLLRQKQDREHLDRSLRHYRKTRAQLDSLAVNDRDKSPIRPEYVAGLANRLASDDTVFTCDVGSPVVWAARYLTMNGRRRLIGSFNHGTMANALPHAIGAQTAYPGRQVVALAGDGGLTMLFGELVTLIQNRLPVKVIVFNNSSLNFVELEMKAAGIVTFGTDLVNPDFAAVAQSMGVFGRRVTEPGQLEGALTEAFAHDGPAVVDVVTARQELSIPPAITVEQAKGFSLYAIRTILAGRADELLDLVSTNVARRILD</sequence>
<dbReference type="CDD" id="cd02014">
    <property type="entry name" value="TPP_POX"/>
    <property type="match status" value="1"/>
</dbReference>
<feature type="binding site" evidence="3">
    <location>
        <begin position="462"/>
        <end position="468"/>
    </location>
    <ligand>
        <name>thiamine diphosphate</name>
        <dbReference type="ChEBI" id="CHEBI:58937"/>
    </ligand>
</feature>
<keyword evidence="3" id="KW-0547">Nucleotide-binding</keyword>
<dbReference type="PROSITE" id="PS00187">
    <property type="entry name" value="TPP_ENZYMES"/>
    <property type="match status" value="1"/>
</dbReference>
<reference evidence="9" key="3">
    <citation type="submission" date="2023-03" db="EMBL/GenBank/DDBJ databases">
        <title>Draft genome sequence of a Mycolicibacterium mageritense strain H4_3_1 isolated from a hybrid biological-inorganic system reactor.</title>
        <authorList>
            <person name="Feng X."/>
            <person name="Kazama D."/>
            <person name="Sato K."/>
            <person name="Kobayashi H."/>
        </authorList>
    </citation>
    <scope>NUCLEOTIDE SEQUENCE</scope>
    <source>
        <strain evidence="9">H4_3_1</strain>
    </source>
</reference>
<dbReference type="EMBL" id="AP022567">
    <property type="protein sequence ID" value="BBX35906.1"/>
    <property type="molecule type" value="Genomic_DNA"/>
</dbReference>
<dbReference type="RefSeq" id="WP_036427818.1">
    <property type="nucleotide sequence ID" value="NZ_AP022567.1"/>
</dbReference>
<dbReference type="GO" id="GO:0005886">
    <property type="term" value="C:plasma membrane"/>
    <property type="evidence" value="ECO:0007669"/>
    <property type="project" value="UniProtKB-SubCell"/>
</dbReference>
<keyword evidence="3" id="KW-0479">Metal-binding</keyword>
<feature type="region of interest" description="FAD-binding domain" evidence="3">
    <location>
        <begin position="183"/>
        <end position="334"/>
    </location>
</feature>
<keyword evidence="3" id="KW-0460">Magnesium</keyword>
<dbReference type="GO" id="GO:0052737">
    <property type="term" value="F:pyruvate dehydrogenase (quinone) activity"/>
    <property type="evidence" value="ECO:0007669"/>
    <property type="project" value="UniProtKB-UniRule"/>
</dbReference>
<dbReference type="PANTHER" id="PTHR42981:SF2">
    <property type="entry name" value="PYRUVATE DEHYDROGENASE [UBIQUINONE]"/>
    <property type="match status" value="1"/>
</dbReference>
<feature type="binding site" evidence="3">
    <location>
        <begin position="251"/>
        <end position="254"/>
    </location>
    <ligand>
        <name>FAD</name>
        <dbReference type="ChEBI" id="CHEBI:57692"/>
    </ligand>
</feature>
<comment type="subcellular location">
    <subcellularLocation>
        <location evidence="3">Cell membrane</location>
        <topology evidence="3">Peripheral membrane protein</topology>
        <orientation evidence="3">Cytoplasmic side</orientation>
    </subcellularLocation>
</comment>
<dbReference type="Pfam" id="PF02776">
    <property type="entry name" value="TPP_enzyme_N"/>
    <property type="match status" value="1"/>
</dbReference>
<dbReference type="InterPro" id="IPR012000">
    <property type="entry name" value="Thiamin_PyroP_enz_cen_dom"/>
</dbReference>
<protein>
    <recommendedName>
        <fullName evidence="3">Pyruvate dehydrogenase [ubiquinone]</fullName>
        <ecNumber evidence="3">1.2.5.1</ecNumber>
    </recommendedName>
    <alternativeName>
        <fullName evidence="3">Pyruvate oxidase</fullName>
        <shortName evidence="3">POX</shortName>
    </alternativeName>
    <alternativeName>
        <fullName evidence="3">Pyruvate:ubiquinone-8 oxidoreductase</fullName>
    </alternativeName>
</protein>
<proteinExistence type="inferred from homology"/>
<keyword evidence="3 9" id="KW-0670">Pyruvate</keyword>
<comment type="cofactor">
    <cofactor evidence="3">
        <name>thiamine diphosphate</name>
        <dbReference type="ChEBI" id="CHEBI:58937"/>
    </cofactor>
    <text evidence="3">Binds 1 thiamine pyrophosphate per subunit.</text>
</comment>
<comment type="catalytic activity">
    <reaction evidence="3">
        <text>a ubiquinone + pyruvate + H2O = a ubiquinol + acetate + CO2</text>
        <dbReference type="Rhea" id="RHEA:27405"/>
        <dbReference type="Rhea" id="RHEA-COMP:9565"/>
        <dbReference type="Rhea" id="RHEA-COMP:9566"/>
        <dbReference type="ChEBI" id="CHEBI:15361"/>
        <dbReference type="ChEBI" id="CHEBI:15377"/>
        <dbReference type="ChEBI" id="CHEBI:16389"/>
        <dbReference type="ChEBI" id="CHEBI:16526"/>
        <dbReference type="ChEBI" id="CHEBI:17976"/>
        <dbReference type="ChEBI" id="CHEBI:30089"/>
        <dbReference type="EC" id="1.2.5.1"/>
    </reaction>
</comment>
<dbReference type="InterPro" id="IPR012001">
    <property type="entry name" value="Thiamin_PyroP_enz_TPP-bd_dom"/>
</dbReference>
<keyword evidence="2 3" id="KW-0786">Thiamine pyrophosphate</keyword>
<comment type="function">
    <text evidence="3">A peripheral cell membrane enzyme that catalyzes the oxidative decarboxylation of pyruvate to form acetate and CO(2). It channels electrons from the cytoplasm to the respiratory chain at the cell membrane via ubiquinone.</text>
</comment>
<dbReference type="InterPro" id="IPR047210">
    <property type="entry name" value="TPP_PYR_POXB-like"/>
</dbReference>
<comment type="cofactor">
    <cofactor evidence="3">
        <name>Mg(2+)</name>
        <dbReference type="ChEBI" id="CHEBI:18420"/>
    </cofactor>
    <text evidence="3">Binds 1 Mg(2+) ion per subunit.</text>
</comment>
<reference evidence="8" key="2">
    <citation type="submission" date="2020-02" db="EMBL/GenBank/DDBJ databases">
        <authorList>
            <person name="Matsumoto Y."/>
            <person name="Motooka D."/>
            <person name="Nakamura S."/>
        </authorList>
    </citation>
    <scope>NUCLEOTIDE SEQUENCE</scope>
    <source>
        <strain evidence="8">JCM 12375</strain>
    </source>
</reference>
<feature type="binding site" evidence="3">
    <location>
        <begin position="274"/>
        <end position="278"/>
    </location>
    <ligand>
        <name>FAD</name>
        <dbReference type="ChEBI" id="CHEBI:57692"/>
    </ligand>
</feature>
<name>A0AAI8XQ98_MYCME</name>
<dbReference type="InterPro" id="IPR011766">
    <property type="entry name" value="TPP_enzyme_TPP-bd"/>
</dbReference>
<dbReference type="Gene3D" id="3.40.50.1220">
    <property type="entry name" value="TPP-binding domain"/>
    <property type="match status" value="1"/>
</dbReference>
<keyword evidence="3" id="KW-0446">Lipid-binding</keyword>
<feature type="binding site" evidence="3">
    <location>
        <position position="462"/>
    </location>
    <ligand>
        <name>Mg(2+)</name>
        <dbReference type="ChEBI" id="CHEBI:18420"/>
    </ligand>
</feature>
<dbReference type="InterPro" id="IPR047211">
    <property type="entry name" value="POXB-like"/>
</dbReference>
<dbReference type="Proteomes" id="UP001241092">
    <property type="component" value="Chromosome"/>
</dbReference>
<comment type="domain">
    <text evidence="3">Has 4 domains; the Pyr domain which binds the pyrimidine moiety of the thiamine pyrophosphate cofactor, the FAD-binding domain, the PP-binding domain which binds the pyrophosphate portion of thiamine pyrophosphate and the C-terminal membrane binding region. The C-terminus is held closely against the rest of the protein and covers the active site; during activation it unfolds from the rest of the protein and forms an amphipathic helix upon membrane binding, exposing the active site.</text>
</comment>
<feature type="binding site" evidence="3">
    <location>
        <position position="435"/>
    </location>
    <ligand>
        <name>Mg(2+)</name>
        <dbReference type="ChEBI" id="CHEBI:18420"/>
    </ligand>
</feature>
<dbReference type="NCBIfam" id="NF006591">
    <property type="entry name" value="PRK09124.1"/>
    <property type="match status" value="1"/>
</dbReference>
<comment type="subunit">
    <text evidence="3">Homotetramer.</text>
</comment>
<keyword evidence="10" id="KW-1185">Reference proteome</keyword>
<dbReference type="HAMAP" id="MF_00850">
    <property type="entry name" value="POX"/>
    <property type="match status" value="1"/>
</dbReference>
<dbReference type="GO" id="GO:0030976">
    <property type="term" value="F:thiamine pyrophosphate binding"/>
    <property type="evidence" value="ECO:0007669"/>
    <property type="project" value="UniProtKB-UniRule"/>
</dbReference>
<dbReference type="Proteomes" id="UP000465622">
    <property type="component" value="Chromosome"/>
</dbReference>
<comment type="activity regulation">
    <text evidence="3">The C-terminus inhibits activity; it has to move for the enzyme to be active. Activated by lipid-binding, which occurs via the C-terminus.</text>
</comment>
<evidence type="ECO:0000256" key="3">
    <source>
        <dbReference type="HAMAP-Rule" id="MF_00850"/>
    </source>
</evidence>
<evidence type="ECO:0000313" key="8">
    <source>
        <dbReference type="EMBL" id="BBX35906.1"/>
    </source>
</evidence>
<feature type="binding site" evidence="3">
    <location>
        <begin position="408"/>
        <end position="410"/>
    </location>
    <ligand>
        <name>thiamine diphosphate</name>
        <dbReference type="ChEBI" id="CHEBI:58937"/>
    </ligand>
</feature>
<accession>A0AAI8XQ98</accession>
<comment type="caution">
    <text evidence="3">Lacks conserved residue(s) required for the propagation of feature annotation.</text>
</comment>